<reference evidence="9 10" key="1">
    <citation type="submission" date="2023-01" db="EMBL/GenBank/DDBJ databases">
        <title>Analysis of 21 Apiospora genomes using comparative genomics revels a genus with tremendous synthesis potential of carbohydrate active enzymes and secondary metabolites.</title>
        <authorList>
            <person name="Sorensen T."/>
        </authorList>
    </citation>
    <scope>NUCLEOTIDE SEQUENCE [LARGE SCALE GENOMIC DNA]</scope>
    <source>
        <strain evidence="9 10">CBS 33761</strain>
    </source>
</reference>
<keyword evidence="10" id="KW-1185">Reference proteome</keyword>
<dbReference type="Proteomes" id="UP001444661">
    <property type="component" value="Unassembled WGS sequence"/>
</dbReference>
<dbReference type="EMBL" id="JAQQWK010000006">
    <property type="protein sequence ID" value="KAK8039525.1"/>
    <property type="molecule type" value="Genomic_DNA"/>
</dbReference>
<evidence type="ECO:0000256" key="1">
    <source>
        <dbReference type="ARBA" id="ARBA00004141"/>
    </source>
</evidence>
<protein>
    <recommendedName>
        <fullName evidence="8">Rhodopsin domain-containing protein</fullName>
    </recommendedName>
</protein>
<dbReference type="InterPro" id="IPR052337">
    <property type="entry name" value="SAT4-like"/>
</dbReference>
<evidence type="ECO:0000313" key="9">
    <source>
        <dbReference type="EMBL" id="KAK8039525.1"/>
    </source>
</evidence>
<feature type="transmembrane region" description="Helical" evidence="7">
    <location>
        <begin position="101"/>
        <end position="122"/>
    </location>
</feature>
<feature type="transmembrane region" description="Helical" evidence="7">
    <location>
        <begin position="134"/>
        <end position="162"/>
    </location>
</feature>
<organism evidence="9 10">
    <name type="scientific">Apiospora rasikravindrae</name>
    <dbReference type="NCBI Taxonomy" id="990691"/>
    <lineage>
        <taxon>Eukaryota</taxon>
        <taxon>Fungi</taxon>
        <taxon>Dikarya</taxon>
        <taxon>Ascomycota</taxon>
        <taxon>Pezizomycotina</taxon>
        <taxon>Sordariomycetes</taxon>
        <taxon>Xylariomycetidae</taxon>
        <taxon>Amphisphaeriales</taxon>
        <taxon>Apiosporaceae</taxon>
        <taxon>Apiospora</taxon>
    </lineage>
</organism>
<feature type="region of interest" description="Disordered" evidence="6">
    <location>
        <begin position="302"/>
        <end position="353"/>
    </location>
</feature>
<dbReference type="PANTHER" id="PTHR33048:SF158">
    <property type="entry name" value="MEMBRANE PROTEIN PTH11-LIKE, PUTATIVE-RELATED"/>
    <property type="match status" value="1"/>
</dbReference>
<comment type="similarity">
    <text evidence="5">Belongs to the SAT4 family.</text>
</comment>
<feature type="domain" description="Rhodopsin" evidence="8">
    <location>
        <begin position="66"/>
        <end position="276"/>
    </location>
</feature>
<evidence type="ECO:0000256" key="3">
    <source>
        <dbReference type="ARBA" id="ARBA00022989"/>
    </source>
</evidence>
<comment type="caution">
    <text evidence="9">The sequence shown here is derived from an EMBL/GenBank/DDBJ whole genome shotgun (WGS) entry which is preliminary data.</text>
</comment>
<keyword evidence="3 7" id="KW-1133">Transmembrane helix</keyword>
<evidence type="ECO:0000313" key="10">
    <source>
        <dbReference type="Proteomes" id="UP001444661"/>
    </source>
</evidence>
<evidence type="ECO:0000256" key="5">
    <source>
        <dbReference type="ARBA" id="ARBA00038359"/>
    </source>
</evidence>
<feature type="transmembrane region" description="Helical" evidence="7">
    <location>
        <begin position="262"/>
        <end position="283"/>
    </location>
</feature>
<feature type="transmembrane region" description="Helical" evidence="7">
    <location>
        <begin position="216"/>
        <end position="242"/>
    </location>
</feature>
<sequence length="353" mass="37535">MDALPPGVDLSQIPIAPNPSGAPPTLTAAQTWHPPSWPPVSHAAMGEADWTETKDCCLLGEVAGIAYWFVLYELQVKYGTAKHPWDIAASTITPTVMKGQAAAQVLTSIANPLVKASILLFLVRLFGTLRWVRIFCYTLLVVTVGLYGAYMIALLSLCIPSGGAQWDAALLARCGKTTPATLTIGVCAVVIDAAMFVMPFFIVAKLHVQPSRKRGLAAVFLVGFLTVVSSIVGLAFRIIVSYDSTDSTWDGSKVSITAYTEIFGTVMVSCGPALSSFWFGIFVKSSLYSSLRSRLSRSRLHGHSTPSTLAGGHESGPTKGLPAEDEYNSSAGQGHEKSAGAPPQALVHFHSPP</sequence>
<gene>
    <name evidence="9" type="ORF">PG993_007936</name>
</gene>
<keyword evidence="4 7" id="KW-0472">Membrane</keyword>
<dbReference type="InterPro" id="IPR049326">
    <property type="entry name" value="Rhodopsin_dom_fungi"/>
</dbReference>
<evidence type="ECO:0000256" key="4">
    <source>
        <dbReference type="ARBA" id="ARBA00023136"/>
    </source>
</evidence>
<comment type="subcellular location">
    <subcellularLocation>
        <location evidence="1">Membrane</location>
        <topology evidence="1">Multi-pass membrane protein</topology>
    </subcellularLocation>
</comment>
<evidence type="ECO:0000256" key="6">
    <source>
        <dbReference type="SAM" id="MobiDB-lite"/>
    </source>
</evidence>
<name>A0ABR1SYW8_9PEZI</name>
<keyword evidence="2 7" id="KW-0812">Transmembrane</keyword>
<dbReference type="PANTHER" id="PTHR33048">
    <property type="entry name" value="PTH11-LIKE INTEGRAL MEMBRANE PROTEIN (AFU_ORTHOLOGUE AFUA_5G11245)"/>
    <property type="match status" value="1"/>
</dbReference>
<accession>A0ABR1SYW8</accession>
<evidence type="ECO:0000259" key="8">
    <source>
        <dbReference type="Pfam" id="PF20684"/>
    </source>
</evidence>
<proteinExistence type="inferred from homology"/>
<evidence type="ECO:0000256" key="7">
    <source>
        <dbReference type="SAM" id="Phobius"/>
    </source>
</evidence>
<dbReference type="Pfam" id="PF20684">
    <property type="entry name" value="Fung_rhodopsin"/>
    <property type="match status" value="1"/>
</dbReference>
<evidence type="ECO:0000256" key="2">
    <source>
        <dbReference type="ARBA" id="ARBA00022692"/>
    </source>
</evidence>
<feature type="transmembrane region" description="Helical" evidence="7">
    <location>
        <begin position="182"/>
        <end position="204"/>
    </location>
</feature>